<name>A0A2D3PSS7_9FUSO</name>
<dbReference type="AlphaFoldDB" id="A0A2D3PSS7"/>
<dbReference type="Proteomes" id="UP000230781">
    <property type="component" value="Chromosome"/>
</dbReference>
<evidence type="ECO:0000313" key="1">
    <source>
        <dbReference type="EMBL" id="ATV70758.1"/>
    </source>
</evidence>
<dbReference type="RefSeq" id="WP_099985058.1">
    <property type="nucleotide sequence ID" value="NZ_CP024698.1"/>
</dbReference>
<dbReference type="EMBL" id="CP024704">
    <property type="protein sequence ID" value="ATV70758.1"/>
    <property type="molecule type" value="Genomic_DNA"/>
</dbReference>
<accession>A0A2D3PSS7</accession>
<organism evidence="1 2">
    <name type="scientific">Fusobacterium pseudoperiodonticum</name>
    <dbReference type="NCBI Taxonomy" id="2663009"/>
    <lineage>
        <taxon>Bacteria</taxon>
        <taxon>Fusobacteriati</taxon>
        <taxon>Fusobacteriota</taxon>
        <taxon>Fusobacteriia</taxon>
        <taxon>Fusobacteriales</taxon>
        <taxon>Fusobacteriaceae</taxon>
        <taxon>Fusobacterium</taxon>
    </lineage>
</organism>
<protein>
    <submittedName>
        <fullName evidence="1">Stage V sporulation protein K</fullName>
    </submittedName>
</protein>
<sequence>MKIKLKTQSLDDWELNLFESYSTLPIIIGRTMIFGAYNVDFEMTANIWNQLPEEYKRKIYKYNWKKMIKSMLITVTDITAYSFGFGYNIKLKDSITMEEISKNFDENKKINFLTPSCAFPNSSMSVYFQYLGEVYAEVDLDELVAISDEENSFQYSIMPKLMEASNYRKRRENNTGKLEQIYNEQLIVKSLVDKNIDDLSKEEAQKVLDNFLLINDLKYLLEVIKKSKEFEIIISNKLKDEIEHWLRDIQIKIKKEEDEKIYQELKEILKEKL</sequence>
<gene>
    <name evidence="1" type="ORF">CTM98_08895</name>
</gene>
<proteinExistence type="predicted"/>
<reference evidence="1 2" key="1">
    <citation type="submission" date="2017-11" db="EMBL/GenBank/DDBJ databases">
        <title>Genome sequencing of Fusobacterium periodonticum KCOM 2555.</title>
        <authorList>
            <person name="Kook J.-K."/>
            <person name="Park S.-N."/>
            <person name="Lim Y.K."/>
        </authorList>
    </citation>
    <scope>NUCLEOTIDE SEQUENCE [LARGE SCALE GENOMIC DNA]</scope>
    <source>
        <strain evidence="1 2">KCOM 2555</strain>
    </source>
</reference>
<evidence type="ECO:0000313" key="2">
    <source>
        <dbReference type="Proteomes" id="UP000230781"/>
    </source>
</evidence>